<gene>
    <name evidence="2" type="primary">PEX3-2</name>
    <name evidence="2" type="ORF">CM83_33912</name>
    <name evidence="4" type="ORF">g.9339</name>
    <name evidence="3" type="ORF">g.9342</name>
</gene>
<dbReference type="AlphaFoldDB" id="A0A0A9WCD8"/>
<dbReference type="EMBL" id="GBHO01041074">
    <property type="protein sequence ID" value="JAG02530.1"/>
    <property type="molecule type" value="Transcribed_RNA"/>
</dbReference>
<proteinExistence type="predicted"/>
<evidence type="ECO:0000256" key="1">
    <source>
        <dbReference type="SAM" id="Coils"/>
    </source>
</evidence>
<reference evidence="3" key="3">
    <citation type="journal article" date="2016" name="Gigascience">
        <title>De novo construction of an expanded transcriptome assembly for the western tarnished plant bug, Lygus hesperus.</title>
        <authorList>
            <person name="Tassone E.E."/>
            <person name="Geib S.M."/>
            <person name="Hall B."/>
            <person name="Fabrick J.A."/>
            <person name="Brent C.S."/>
            <person name="Hull J.J."/>
        </authorList>
    </citation>
    <scope>NUCLEOTIDE SEQUENCE</scope>
</reference>
<dbReference type="EMBL" id="GDHC01007763">
    <property type="protein sequence ID" value="JAQ10866.1"/>
    <property type="molecule type" value="Transcribed_RNA"/>
</dbReference>
<reference evidence="2" key="1">
    <citation type="journal article" date="2014" name="PLoS ONE">
        <title>Transcriptome-Based Identification of ABC Transporters in the Western Tarnished Plant Bug Lygus hesperus.</title>
        <authorList>
            <person name="Hull J.J."/>
            <person name="Chaney K."/>
            <person name="Geib S.M."/>
            <person name="Fabrick J.A."/>
            <person name="Brent C.S."/>
            <person name="Walsh D."/>
            <person name="Lavine L.C."/>
        </authorList>
    </citation>
    <scope>NUCLEOTIDE SEQUENCE</scope>
</reference>
<evidence type="ECO:0000313" key="4">
    <source>
        <dbReference type="EMBL" id="JAQ10866.1"/>
    </source>
</evidence>
<protein>
    <submittedName>
        <fullName evidence="2">Peroxisome biogenesis protein 3-2</fullName>
    </submittedName>
</protein>
<accession>A0A0A9WCD8</accession>
<organism evidence="2">
    <name type="scientific">Lygus hesperus</name>
    <name type="common">Western plant bug</name>
    <dbReference type="NCBI Taxonomy" id="30085"/>
    <lineage>
        <taxon>Eukaryota</taxon>
        <taxon>Metazoa</taxon>
        <taxon>Ecdysozoa</taxon>
        <taxon>Arthropoda</taxon>
        <taxon>Hexapoda</taxon>
        <taxon>Insecta</taxon>
        <taxon>Pterygota</taxon>
        <taxon>Neoptera</taxon>
        <taxon>Paraneoptera</taxon>
        <taxon>Hemiptera</taxon>
        <taxon>Heteroptera</taxon>
        <taxon>Panheteroptera</taxon>
        <taxon>Cimicomorpha</taxon>
        <taxon>Miridae</taxon>
        <taxon>Mirini</taxon>
        <taxon>Lygus</taxon>
    </lineage>
</organism>
<reference evidence="2" key="2">
    <citation type="submission" date="2014-07" db="EMBL/GenBank/DDBJ databases">
        <authorList>
            <person name="Hull J."/>
        </authorList>
    </citation>
    <scope>NUCLEOTIDE SEQUENCE</scope>
</reference>
<keyword evidence="1" id="KW-0175">Coiled coil</keyword>
<dbReference type="EMBL" id="GDHC01010111">
    <property type="protein sequence ID" value="JAQ08518.1"/>
    <property type="molecule type" value="Transcribed_RNA"/>
</dbReference>
<evidence type="ECO:0000313" key="3">
    <source>
        <dbReference type="EMBL" id="JAQ08518.1"/>
    </source>
</evidence>
<feature type="coiled-coil region" evidence="1">
    <location>
        <begin position="53"/>
        <end position="90"/>
    </location>
</feature>
<sequence length="148" mass="16224">MRYSDTSALGGTRMSDAAAYLYDGSGTGNGPNNNGSSVGNDKRSLPLPIPITIERYTGAIKSLRNNNKEIQKSSEALHNAKAKLKKQELKDNDQQTVEIAKLQAATNAHVATLERSEVLYTTQLTHFVEVEMKTFCNDVIKAMEGVFM</sequence>
<evidence type="ECO:0000313" key="2">
    <source>
        <dbReference type="EMBL" id="JAG02530.1"/>
    </source>
</evidence>
<name>A0A0A9WCD8_LYGHE</name>